<dbReference type="VEuPathDB" id="VectorBase:AFUN011216"/>
<evidence type="ECO:0000256" key="1">
    <source>
        <dbReference type="SAM" id="MobiDB-lite"/>
    </source>
</evidence>
<evidence type="ECO:0000313" key="2">
    <source>
        <dbReference type="EnsemblMetazoa" id="AFUN011216-PA"/>
    </source>
</evidence>
<dbReference type="VEuPathDB" id="VectorBase:AFUN2_008197"/>
<protein>
    <submittedName>
        <fullName evidence="2">Uncharacterized protein</fullName>
    </submittedName>
</protein>
<feature type="compositionally biased region" description="Polar residues" evidence="1">
    <location>
        <begin position="85"/>
        <end position="95"/>
    </location>
</feature>
<feature type="region of interest" description="Disordered" evidence="1">
    <location>
        <begin position="85"/>
        <end position="109"/>
    </location>
</feature>
<sequence>MTPSDFDFVAKHVYINLEHVNRYLGKAKIASKFLSNGNNADDLPETLLTIAKEGVPEPASAAKVFDLLERPSEEEIDTLFDTIRSRPSSANSSNKNQRHGSFKKTTAAPLQQSRLLNETNLISNLITSLGTSCPDLTGSANKSTPAPFKQPAIDVEALVNKLRQSINVLGSIENERIENIDLPQIRQQFQREWASDMKACRNVEALLDEFKQQTDKNGSVAIKKEPLISSELVKSMKQLQTKLHYAVSIRNAEVLPDMTKTLSKEVFPLSQCFDTIDETIRQKQL</sequence>
<accession>A0A182RY43</accession>
<organism evidence="2">
    <name type="scientific">Anopheles funestus</name>
    <name type="common">African malaria mosquito</name>
    <dbReference type="NCBI Taxonomy" id="62324"/>
    <lineage>
        <taxon>Eukaryota</taxon>
        <taxon>Metazoa</taxon>
        <taxon>Ecdysozoa</taxon>
        <taxon>Arthropoda</taxon>
        <taxon>Hexapoda</taxon>
        <taxon>Insecta</taxon>
        <taxon>Pterygota</taxon>
        <taxon>Neoptera</taxon>
        <taxon>Endopterygota</taxon>
        <taxon>Diptera</taxon>
        <taxon>Nematocera</taxon>
        <taxon>Culicoidea</taxon>
        <taxon>Culicidae</taxon>
        <taxon>Anophelinae</taxon>
        <taxon>Anopheles</taxon>
    </lineage>
</organism>
<dbReference type="AlphaFoldDB" id="A0A182RY43"/>
<reference evidence="2" key="1">
    <citation type="submission" date="2020-05" db="UniProtKB">
        <authorList>
            <consortium name="EnsemblMetazoa"/>
        </authorList>
    </citation>
    <scope>IDENTIFICATION</scope>
    <source>
        <strain evidence="2">FUMOZ</strain>
    </source>
</reference>
<name>A0A182RY43_ANOFN</name>
<proteinExistence type="predicted"/>
<dbReference type="EnsemblMetazoa" id="AFUN011216-RA">
    <property type="protein sequence ID" value="AFUN011216-PA"/>
    <property type="gene ID" value="AFUN011216"/>
</dbReference>